<protein>
    <submittedName>
        <fullName evidence="1">N-acetyltransferase</fullName>
    </submittedName>
</protein>
<dbReference type="Proteomes" id="UP000467637">
    <property type="component" value="Unassembled WGS sequence"/>
</dbReference>
<organism evidence="1 2">
    <name type="scientific">Paenibacillus anseongense</name>
    <dbReference type="NCBI Taxonomy" id="2682845"/>
    <lineage>
        <taxon>Bacteria</taxon>
        <taxon>Bacillati</taxon>
        <taxon>Bacillota</taxon>
        <taxon>Bacilli</taxon>
        <taxon>Bacillales</taxon>
        <taxon>Paenibacillaceae</taxon>
        <taxon>Paenibacillus</taxon>
    </lineage>
</organism>
<reference evidence="1 2" key="1">
    <citation type="submission" date="2019-12" db="EMBL/GenBank/DDBJ databases">
        <authorList>
            <person name="Huq M.A."/>
        </authorList>
    </citation>
    <scope>NUCLEOTIDE SEQUENCE [LARGE SCALE GENOMIC DNA]</scope>
    <source>
        <strain evidence="1 2">MAH-34</strain>
    </source>
</reference>
<sequence length="347" mass="40151">MSGLLEKKKFDKIRLDDPFFNSLKEDYPGFDVWFNKKKDEEAYITYENGEIQGFLYLKREKGLLDDVTPVIEGEVILKIGTFKINPHGTRLGERFIKKALDYALSIKAELCYVTIFEKHTALVLLLERYGFSRQGSKPSNNELVLVKNMKILTGDILDDYPLINTKGNGKFLLSIYPQYHTNMFPDSILHTENLNILEDVSYTNSIHKVYVCRMKGVSEAARGDVFAIYRTKTEGQNAEYTSVVSSICVVEEIRKQTSFTDFEQFFNYATTYSIFDRKDLQYWYEKGGCFTIKMTYNAALSKRLIRKKLIEEIGLDRNAYPGFVRLTDEQFNRILKEGEVLEGIVVD</sequence>
<gene>
    <name evidence="1" type="ORF">GON05_24645</name>
</gene>
<dbReference type="SUPFAM" id="SSF55729">
    <property type="entry name" value="Acyl-CoA N-acyltransferases (Nat)"/>
    <property type="match status" value="1"/>
</dbReference>
<dbReference type="Gene3D" id="3.40.630.30">
    <property type="match status" value="1"/>
</dbReference>
<name>A0ABW9UCD4_9BACL</name>
<proteinExistence type="predicted"/>
<evidence type="ECO:0000313" key="2">
    <source>
        <dbReference type="Proteomes" id="UP000467637"/>
    </source>
</evidence>
<dbReference type="InterPro" id="IPR016181">
    <property type="entry name" value="Acyl_CoA_acyltransferase"/>
</dbReference>
<dbReference type="EMBL" id="WSEM01000020">
    <property type="protein sequence ID" value="MVQ37817.1"/>
    <property type="molecule type" value="Genomic_DNA"/>
</dbReference>
<accession>A0ABW9UCD4</accession>
<dbReference type="RefSeq" id="WP_157322785.1">
    <property type="nucleotide sequence ID" value="NZ_WSEM01000020.1"/>
</dbReference>
<evidence type="ECO:0000313" key="1">
    <source>
        <dbReference type="EMBL" id="MVQ37817.1"/>
    </source>
</evidence>
<keyword evidence="2" id="KW-1185">Reference proteome</keyword>
<comment type="caution">
    <text evidence="1">The sequence shown here is derived from an EMBL/GenBank/DDBJ whole genome shotgun (WGS) entry which is preliminary data.</text>
</comment>